<evidence type="ECO:0000313" key="2">
    <source>
        <dbReference type="EMBL" id="OGZ62901.1"/>
    </source>
</evidence>
<dbReference type="Pfam" id="PF07963">
    <property type="entry name" value="N_methyl"/>
    <property type="match status" value="1"/>
</dbReference>
<reference evidence="2 3" key="1">
    <citation type="journal article" date="2016" name="Nat. Commun.">
        <title>Thousands of microbial genomes shed light on interconnected biogeochemical processes in an aquifer system.</title>
        <authorList>
            <person name="Anantharaman K."/>
            <person name="Brown C.T."/>
            <person name="Hug L.A."/>
            <person name="Sharon I."/>
            <person name="Castelle C.J."/>
            <person name="Probst A.J."/>
            <person name="Thomas B.C."/>
            <person name="Singh A."/>
            <person name="Wilkins M.J."/>
            <person name="Karaoz U."/>
            <person name="Brodie E.L."/>
            <person name="Williams K.H."/>
            <person name="Hubbard S.S."/>
            <person name="Banfield J.F."/>
        </authorList>
    </citation>
    <scope>NUCLEOTIDE SEQUENCE [LARGE SCALE GENOMIC DNA]</scope>
</reference>
<accession>A0A1G2HKZ8</accession>
<dbReference type="InterPro" id="IPR012902">
    <property type="entry name" value="N_methyl_site"/>
</dbReference>
<dbReference type="Gene3D" id="2.60.40.1120">
    <property type="entry name" value="Carboxypeptidase-like, regulatory domain"/>
    <property type="match status" value="1"/>
</dbReference>
<keyword evidence="1" id="KW-0812">Transmembrane</keyword>
<comment type="caution">
    <text evidence="2">The sequence shown here is derived from an EMBL/GenBank/DDBJ whole genome shotgun (WGS) entry which is preliminary data.</text>
</comment>
<dbReference type="SUPFAM" id="SSF54523">
    <property type="entry name" value="Pili subunits"/>
    <property type="match status" value="1"/>
</dbReference>
<dbReference type="NCBIfam" id="TIGR02532">
    <property type="entry name" value="IV_pilin_GFxxxE"/>
    <property type="match status" value="1"/>
</dbReference>
<dbReference type="Proteomes" id="UP000177190">
    <property type="component" value="Unassembled WGS sequence"/>
</dbReference>
<name>A0A1G2HKZ8_9BACT</name>
<keyword evidence="1" id="KW-0472">Membrane</keyword>
<evidence type="ECO:0000256" key="1">
    <source>
        <dbReference type="SAM" id="Phobius"/>
    </source>
</evidence>
<dbReference type="STRING" id="1802200.A2812_01530"/>
<dbReference type="EMBL" id="MHOM01000047">
    <property type="protein sequence ID" value="OGZ62901.1"/>
    <property type="molecule type" value="Genomic_DNA"/>
</dbReference>
<proteinExistence type="predicted"/>
<dbReference type="InterPro" id="IPR045584">
    <property type="entry name" value="Pilin-like"/>
</dbReference>
<dbReference type="AlphaFoldDB" id="A0A1G2HKZ8"/>
<evidence type="ECO:0008006" key="4">
    <source>
        <dbReference type="Google" id="ProtNLM"/>
    </source>
</evidence>
<dbReference type="PROSITE" id="PS00409">
    <property type="entry name" value="PROKAR_NTER_METHYL"/>
    <property type="match status" value="1"/>
</dbReference>
<feature type="transmembrane region" description="Helical" evidence="1">
    <location>
        <begin position="21"/>
        <end position="44"/>
    </location>
</feature>
<protein>
    <recommendedName>
        <fullName evidence="4">Prepilin-type N-terminal cleavage/methylation domain-containing protein</fullName>
    </recommendedName>
</protein>
<organism evidence="2 3">
    <name type="scientific">Candidatus Staskawiczbacteria bacterium RIFCSPHIGHO2_01_FULL_36_16</name>
    <dbReference type="NCBI Taxonomy" id="1802200"/>
    <lineage>
        <taxon>Bacteria</taxon>
        <taxon>Candidatus Staskawicziibacteriota</taxon>
    </lineage>
</organism>
<evidence type="ECO:0000313" key="3">
    <source>
        <dbReference type="Proteomes" id="UP000177190"/>
    </source>
</evidence>
<gene>
    <name evidence="2" type="ORF">A2812_01530</name>
</gene>
<keyword evidence="1" id="KW-1133">Transmembrane helix</keyword>
<sequence length="609" mass="66463">MILNSKIKHKCKSNFRLPAGNRGFSLIEIIVAIAVIAILFSAVYELFISVINGIAYYRERTTISALSDQYLEIARNLPYSQLGTVNGNPPGSLPDLPNAVNISFDNKNYQVYYVVNYIDDPADGTILQGTDPAPNDYKQIKLYVKNATTGSTNSFLTNVVPKNLEDLSSGGALSLKVFNAVGEPISGAAIHITNTLLDPDIDLTRITDSDGNWIEVGLPNSINSYHLEATKNDFSSDQTYPITEQNPNPTKPDATISNGQVTQISFSIDQLSDLTFNTQSQTCQPISEVDVKVQGTKLIGTPNVLKFDNNYTSNSIGQISIPDIEWDNYTPSLTETSYMIYGTSPIQPAVILPNTSQNFSLILGPKTNNSLLVLVKDSAINSPIEGANVELQNISPAVDITKITGGSVWSQQDWSGGPGQEDFVDTARYFEDDGNVNSNGATSGLELVKNGSFYVPSGSLTSSAFDTGTNLTSYTILTWQPTSQDPATSVKFQVATNNDNSTWDYLGPDGTSNTFYTIPGTTISQANSNNRYMRYKVFLSTEDPSKTSVLTSVNFNYISGCFTPGQVIFTGLEAFDTYEITVSMPEYQTKTISNLHINGYEFLEVSLEY</sequence>